<dbReference type="InterPro" id="IPR029063">
    <property type="entry name" value="SAM-dependent_MTases_sf"/>
</dbReference>
<dbReference type="GO" id="GO:0008168">
    <property type="term" value="F:methyltransferase activity"/>
    <property type="evidence" value="ECO:0007669"/>
    <property type="project" value="UniProtKB-KW"/>
</dbReference>
<dbReference type="AlphaFoldDB" id="A0A1D8TMR1"/>
<dbReference type="PANTHER" id="PTHR34203:SF15">
    <property type="entry name" value="SLL1173 PROTEIN"/>
    <property type="match status" value="1"/>
</dbReference>
<dbReference type="InterPro" id="IPR006342">
    <property type="entry name" value="FkbM_mtfrase"/>
</dbReference>
<name>A0A1D8TMR1_9CYAN</name>
<dbReference type="STRING" id="1458985.BJP34_05280"/>
<feature type="domain" description="Methyltransferase FkbM" evidence="1">
    <location>
        <begin position="54"/>
        <end position="219"/>
    </location>
</feature>
<accession>A0A1D8TMR1</accession>
<keyword evidence="2" id="KW-0808">Transferase</keyword>
<dbReference type="NCBIfam" id="TIGR01444">
    <property type="entry name" value="fkbM_fam"/>
    <property type="match status" value="1"/>
</dbReference>
<evidence type="ECO:0000259" key="1">
    <source>
        <dbReference type="Pfam" id="PF05050"/>
    </source>
</evidence>
<dbReference type="KEGG" id="mpro:BJP34_05280"/>
<dbReference type="PANTHER" id="PTHR34203">
    <property type="entry name" value="METHYLTRANSFERASE, FKBM FAMILY PROTEIN"/>
    <property type="match status" value="1"/>
</dbReference>
<dbReference type="InterPro" id="IPR052514">
    <property type="entry name" value="SAM-dependent_MTase"/>
</dbReference>
<dbReference type="GO" id="GO:0032259">
    <property type="term" value="P:methylation"/>
    <property type="evidence" value="ECO:0007669"/>
    <property type="project" value="UniProtKB-KW"/>
</dbReference>
<proteinExistence type="predicted"/>
<evidence type="ECO:0000313" key="3">
    <source>
        <dbReference type="Proteomes" id="UP000177870"/>
    </source>
</evidence>
<dbReference type="EMBL" id="CP017599">
    <property type="protein sequence ID" value="AOW98940.1"/>
    <property type="molecule type" value="Genomic_DNA"/>
</dbReference>
<keyword evidence="2" id="KW-0489">Methyltransferase</keyword>
<dbReference type="RefSeq" id="WP_070391442.1">
    <property type="nucleotide sequence ID" value="NZ_CP017599.1"/>
</dbReference>
<dbReference type="Proteomes" id="UP000177870">
    <property type="component" value="Chromosome"/>
</dbReference>
<evidence type="ECO:0000313" key="2">
    <source>
        <dbReference type="EMBL" id="AOW98940.1"/>
    </source>
</evidence>
<protein>
    <submittedName>
        <fullName evidence="2">Methyltransferase</fullName>
    </submittedName>
</protein>
<reference evidence="3" key="1">
    <citation type="submission" date="2016-10" db="EMBL/GenBank/DDBJ databases">
        <title>Comparative genomics uncovers the prolific and rare metabolic potential of the cyanobacterial genus Moorea.</title>
        <authorList>
            <person name="Leao T."/>
            <person name="Castelao G."/>
            <person name="Korobeynikov A."/>
            <person name="Monroe E.A."/>
            <person name="Podell S."/>
            <person name="Glukhov E."/>
            <person name="Allen E."/>
            <person name="Gerwick W.H."/>
            <person name="Gerwick L."/>
        </authorList>
    </citation>
    <scope>NUCLEOTIDE SEQUENCE [LARGE SCALE GENOMIC DNA]</scope>
    <source>
        <strain evidence="3">PAL-8-15-08-1</strain>
    </source>
</reference>
<dbReference type="Gene3D" id="3.40.50.150">
    <property type="entry name" value="Vaccinia Virus protein VP39"/>
    <property type="match status" value="1"/>
</dbReference>
<dbReference type="OrthoDB" id="421171at2"/>
<dbReference type="Pfam" id="PF05050">
    <property type="entry name" value="Methyltransf_21"/>
    <property type="match status" value="1"/>
</dbReference>
<organism evidence="2 3">
    <name type="scientific">Moorena producens PAL-8-15-08-1</name>
    <dbReference type="NCBI Taxonomy" id="1458985"/>
    <lineage>
        <taxon>Bacteria</taxon>
        <taxon>Bacillati</taxon>
        <taxon>Cyanobacteriota</taxon>
        <taxon>Cyanophyceae</taxon>
        <taxon>Coleofasciculales</taxon>
        <taxon>Coleofasciculaceae</taxon>
        <taxon>Moorena</taxon>
    </lineage>
</organism>
<dbReference type="SUPFAM" id="SSF53335">
    <property type="entry name" value="S-adenosyl-L-methionine-dependent methyltransferases"/>
    <property type="match status" value="1"/>
</dbReference>
<gene>
    <name evidence="2" type="ORF">BJP34_05280</name>
</gene>
<sequence length="243" mass="26362">MNLSNQQVTLNNGVGAGLKFHGDGSNPDFLLGTYELPLQNALASCLNRDHIFYDIGANIGFFTIIAAKLVGPSGQVYAFEPVPNNADIILRNVELNSFSNVTVFPQAVSESTGTGELLLAHHSGGATLATAGTPPDLRGEMTVDLVSIDDLVSQKTLKPPTVVKIDVEGAEINVLRGMIETIKDYQPILIYEVDDGNQESFKLKNHTIEMFIDSLGYKIMPLEPAYPNIPWYVGHAIAYSNLN</sequence>